<evidence type="ECO:0000256" key="1">
    <source>
        <dbReference type="ARBA" id="ARBA00010923"/>
    </source>
</evidence>
<accession>A0A4Z0VZK4</accession>
<dbReference type="Gene3D" id="3.90.220.20">
    <property type="entry name" value="DNA methylase specificity domains"/>
    <property type="match status" value="2"/>
</dbReference>
<keyword evidence="5" id="KW-0540">Nuclease</keyword>
<dbReference type="InterPro" id="IPR052021">
    <property type="entry name" value="Type-I_RS_S_subunit"/>
</dbReference>
<dbReference type="InterPro" id="IPR044946">
    <property type="entry name" value="Restrct_endonuc_typeI_TRD_sf"/>
</dbReference>
<evidence type="ECO:0000259" key="4">
    <source>
        <dbReference type="Pfam" id="PF01420"/>
    </source>
</evidence>
<feature type="domain" description="Type I restriction modification DNA specificity" evidence="4">
    <location>
        <begin position="230"/>
        <end position="412"/>
    </location>
</feature>
<dbReference type="CDD" id="cd17273">
    <property type="entry name" value="RMtype1_S_EcoJA69PI-TRD1-CR1_like"/>
    <property type="match status" value="1"/>
</dbReference>
<protein>
    <submittedName>
        <fullName evidence="5">Restriction endonuclease subunit S</fullName>
    </submittedName>
</protein>
<name>A0A4Z0VZK4_9BACT</name>
<organism evidence="5 6">
    <name type="scientific">Geotoga petraea</name>
    <dbReference type="NCBI Taxonomy" id="28234"/>
    <lineage>
        <taxon>Bacteria</taxon>
        <taxon>Thermotogati</taxon>
        <taxon>Thermotogota</taxon>
        <taxon>Thermotogae</taxon>
        <taxon>Petrotogales</taxon>
        <taxon>Petrotogaceae</taxon>
        <taxon>Geotoga</taxon>
    </lineage>
</organism>
<gene>
    <name evidence="5" type="ORF">E4650_07110</name>
</gene>
<dbReference type="GO" id="GO:0003677">
    <property type="term" value="F:DNA binding"/>
    <property type="evidence" value="ECO:0007669"/>
    <property type="project" value="UniProtKB-KW"/>
</dbReference>
<dbReference type="AlphaFoldDB" id="A0A4Z0VZK4"/>
<keyword evidence="5" id="KW-0378">Hydrolase</keyword>
<dbReference type="PANTHER" id="PTHR30408">
    <property type="entry name" value="TYPE-1 RESTRICTION ENZYME ECOKI SPECIFICITY PROTEIN"/>
    <property type="match status" value="1"/>
</dbReference>
<dbReference type="GO" id="GO:0004519">
    <property type="term" value="F:endonuclease activity"/>
    <property type="evidence" value="ECO:0007669"/>
    <property type="project" value="UniProtKB-KW"/>
</dbReference>
<comment type="similarity">
    <text evidence="1">Belongs to the type-I restriction system S methylase family.</text>
</comment>
<keyword evidence="3" id="KW-0238">DNA-binding</keyword>
<dbReference type="EMBL" id="SRME01000004">
    <property type="protein sequence ID" value="TGG87507.1"/>
    <property type="molecule type" value="Genomic_DNA"/>
</dbReference>
<keyword evidence="5" id="KW-0255">Endonuclease</keyword>
<evidence type="ECO:0000313" key="6">
    <source>
        <dbReference type="Proteomes" id="UP000297288"/>
    </source>
</evidence>
<dbReference type="InterPro" id="IPR000055">
    <property type="entry name" value="Restrct_endonuc_typeI_TRD"/>
</dbReference>
<dbReference type="OrthoDB" id="9811611at2"/>
<evidence type="ECO:0000256" key="2">
    <source>
        <dbReference type="ARBA" id="ARBA00022747"/>
    </source>
</evidence>
<proteinExistence type="inferred from homology"/>
<dbReference type="GO" id="GO:0009307">
    <property type="term" value="P:DNA restriction-modification system"/>
    <property type="evidence" value="ECO:0007669"/>
    <property type="project" value="UniProtKB-KW"/>
</dbReference>
<reference evidence="5 6" key="1">
    <citation type="submission" date="2019-04" db="EMBL/GenBank/DDBJ databases">
        <title>Draft genome sequence data and analysis of a Fermenting Bacterium, Geotoga petraea strain HO-Geo1, isolated from heavy-oil petroleum reservoir in Russia.</title>
        <authorList>
            <person name="Grouzdev D.S."/>
            <person name="Semenova E.M."/>
            <person name="Sokolova D.S."/>
            <person name="Tourova T.P."/>
            <person name="Poltaraus A.B."/>
            <person name="Nazina T.N."/>
        </authorList>
    </citation>
    <scope>NUCLEOTIDE SEQUENCE [LARGE SCALE GENOMIC DNA]</scope>
    <source>
        <strain evidence="5 6">HO-Geo1</strain>
    </source>
</reference>
<sequence>MSFKETEFGMIPKDWKIKQIGEIGKVVGGGTPRTKVEEYWNGDVSWITPKDLSGYSDRFIYKGERSITQVGLENSSAKLLPKGTVLFSSRAPIGYVAIAGKDMSTNQGFKSIVCNEKVTNNLFIYYLMKQKKTNIEMIAGGSTFKEVSGKVLKEFKIQIPPLNEQKAIANILSTLDEKIEINNKINKNLEEMAQAIFRRWFVDFEFPNEQGKPYKSSGGEMVESELGLIPKGWKVKTLGDVLLKLEAGNRPKGGAGNLIEGIPSIGAENIIGLGQYDYSKEKYVTEEYFNNMKKGIVNSGDVMLYKDGAQLGRKTMFMDGFPHKRCCVNSHVFILRTNEIISQLFLYFWLDQKRVTKSIINLNENSAQPGINQSKVKSLKILVPKSEIVKDFDETILKMIKKLFENCNENSKLEKIRDTLLPKLMSGEIRVPLESENDAL</sequence>
<dbReference type="RefSeq" id="WP_135402998.1">
    <property type="nucleotide sequence ID" value="NZ_SRME01000004.1"/>
</dbReference>
<comment type="caution">
    <text evidence="5">The sequence shown here is derived from an EMBL/GenBank/DDBJ whole genome shotgun (WGS) entry which is preliminary data.</text>
</comment>
<dbReference type="Gene3D" id="1.10.287.1120">
    <property type="entry name" value="Bipartite methylase S protein"/>
    <property type="match status" value="1"/>
</dbReference>
<dbReference type="PANTHER" id="PTHR30408:SF13">
    <property type="entry name" value="TYPE I RESTRICTION ENZYME HINDI SPECIFICITY SUBUNIT"/>
    <property type="match status" value="1"/>
</dbReference>
<keyword evidence="2" id="KW-0680">Restriction system</keyword>
<dbReference type="Proteomes" id="UP000297288">
    <property type="component" value="Unassembled WGS sequence"/>
</dbReference>
<evidence type="ECO:0000313" key="5">
    <source>
        <dbReference type="EMBL" id="TGG87507.1"/>
    </source>
</evidence>
<evidence type="ECO:0000256" key="3">
    <source>
        <dbReference type="ARBA" id="ARBA00023125"/>
    </source>
</evidence>
<dbReference type="Pfam" id="PF01420">
    <property type="entry name" value="Methylase_S"/>
    <property type="match status" value="2"/>
</dbReference>
<feature type="domain" description="Type I restriction modification DNA specificity" evidence="4">
    <location>
        <begin position="12"/>
        <end position="191"/>
    </location>
</feature>
<dbReference type="SUPFAM" id="SSF116734">
    <property type="entry name" value="DNA methylase specificity domain"/>
    <property type="match status" value="2"/>
</dbReference>